<sequence>MKNIYALLLVVFVFGCQSKNETTTEKKVDENQITLTANQFKNANLTIGTLKEQAIHTTLKVNGKITLSPQAIASVSMPLGGYIKEIKVMPGMYVNQGQILAVIEDQSYVQLQQEYLSMKQQLAFSSKDYQRQKELNASQASSDKTYQLAESEYTKNKITLKALSEKLKLIAINPNNLTEKTISKSVCIKAPISGMVTKTGVNIGKYVTATDELFQIMNAKSMYAQLHIFDKDAAYLSIGQKVKVYTNAQPDVVYNSTIQYVNKSFDNSNNAIEVYAKIVNSTGKLIPGNYVNAQIELSNNHAYVINEDAIVTFENKNYLFVVQNDQSYKMEEVKVGITSEGVTEILNSEAFSDKKIVTKNAYTLLMVLKNKEE</sequence>
<dbReference type="RefSeq" id="WP_309532343.1">
    <property type="nucleotide sequence ID" value="NZ_CP133721.1"/>
</dbReference>
<dbReference type="PANTHER" id="PTHR30097:SF4">
    <property type="entry name" value="SLR6042 PROTEIN"/>
    <property type="match status" value="1"/>
</dbReference>
<reference evidence="5" key="1">
    <citation type="submission" date="2023-09" db="EMBL/GenBank/DDBJ databases">
        <title>Flavobacterium sp. 20NA77.7 isolated from freshwater.</title>
        <authorList>
            <person name="Le V."/>
            <person name="Ko S.-R."/>
            <person name="Ahn C.-Y."/>
            <person name="Oh H.-M."/>
        </authorList>
    </citation>
    <scope>NUCLEOTIDE SEQUENCE</scope>
    <source>
        <strain evidence="5">20NA77.7</strain>
    </source>
</reference>
<dbReference type="EMBL" id="CP133721">
    <property type="protein sequence ID" value="WMW78017.1"/>
    <property type="molecule type" value="Genomic_DNA"/>
</dbReference>
<evidence type="ECO:0000259" key="3">
    <source>
        <dbReference type="Pfam" id="PF25954"/>
    </source>
</evidence>
<comment type="similarity">
    <text evidence="1">Belongs to the membrane fusion protein (MFP) (TC 8.A.1) family.</text>
</comment>
<dbReference type="Gene3D" id="2.40.50.100">
    <property type="match status" value="1"/>
</dbReference>
<dbReference type="PROSITE" id="PS51257">
    <property type="entry name" value="PROKAR_LIPOPROTEIN"/>
    <property type="match status" value="1"/>
</dbReference>
<evidence type="ECO:0000313" key="6">
    <source>
        <dbReference type="Proteomes" id="UP001180481"/>
    </source>
</evidence>
<dbReference type="InterPro" id="IPR051909">
    <property type="entry name" value="MFP_Cation_Efflux"/>
</dbReference>
<dbReference type="SUPFAM" id="SSF111369">
    <property type="entry name" value="HlyD-like secretion proteins"/>
    <property type="match status" value="1"/>
</dbReference>
<feature type="domain" description="CzcB-like barrel-sandwich hybrid" evidence="4">
    <location>
        <begin position="72"/>
        <end position="217"/>
    </location>
</feature>
<evidence type="ECO:0000256" key="1">
    <source>
        <dbReference type="ARBA" id="ARBA00009477"/>
    </source>
</evidence>
<evidence type="ECO:0000259" key="4">
    <source>
        <dbReference type="Pfam" id="PF25973"/>
    </source>
</evidence>
<dbReference type="Gene3D" id="2.40.30.170">
    <property type="match status" value="1"/>
</dbReference>
<gene>
    <name evidence="5" type="ORF">RF683_00810</name>
</gene>
<dbReference type="InterPro" id="IPR058647">
    <property type="entry name" value="BSH_CzcB-like"/>
</dbReference>
<proteinExistence type="inferred from homology"/>
<dbReference type="InterPro" id="IPR058792">
    <property type="entry name" value="Beta-barrel_RND_2"/>
</dbReference>
<dbReference type="PANTHER" id="PTHR30097">
    <property type="entry name" value="CATION EFFLUX SYSTEM PROTEIN CUSB"/>
    <property type="match status" value="1"/>
</dbReference>
<name>A0ABY9R9V3_9FLAO</name>
<feature type="domain" description="CusB-like beta-barrel" evidence="3">
    <location>
        <begin position="226"/>
        <end position="296"/>
    </location>
</feature>
<accession>A0ABY9R9V3</accession>
<dbReference type="Pfam" id="PF25954">
    <property type="entry name" value="Beta-barrel_RND_2"/>
    <property type="match status" value="1"/>
</dbReference>
<dbReference type="Gene3D" id="2.40.420.20">
    <property type="match status" value="1"/>
</dbReference>
<dbReference type="InterPro" id="IPR006143">
    <property type="entry name" value="RND_pump_MFP"/>
</dbReference>
<dbReference type="NCBIfam" id="TIGR01730">
    <property type="entry name" value="RND_mfp"/>
    <property type="match status" value="1"/>
</dbReference>
<organism evidence="5 6">
    <name type="scientific">Flavobacterium nakdongensis</name>
    <dbReference type="NCBI Taxonomy" id="3073563"/>
    <lineage>
        <taxon>Bacteria</taxon>
        <taxon>Pseudomonadati</taxon>
        <taxon>Bacteroidota</taxon>
        <taxon>Flavobacteriia</taxon>
        <taxon>Flavobacteriales</taxon>
        <taxon>Flavobacteriaceae</taxon>
        <taxon>Flavobacterium</taxon>
    </lineage>
</organism>
<evidence type="ECO:0000313" key="5">
    <source>
        <dbReference type="EMBL" id="WMW78017.1"/>
    </source>
</evidence>
<dbReference type="Proteomes" id="UP001180481">
    <property type="component" value="Chromosome"/>
</dbReference>
<dbReference type="Pfam" id="PF25973">
    <property type="entry name" value="BSH_CzcB"/>
    <property type="match status" value="1"/>
</dbReference>
<protein>
    <submittedName>
        <fullName evidence="5">Efflux RND transporter periplasmic adaptor subunit</fullName>
    </submittedName>
</protein>
<evidence type="ECO:0000256" key="2">
    <source>
        <dbReference type="ARBA" id="ARBA00022448"/>
    </source>
</evidence>
<keyword evidence="2" id="KW-0813">Transport</keyword>
<keyword evidence="6" id="KW-1185">Reference proteome</keyword>